<feature type="domain" description="Histidine kinase" evidence="9">
    <location>
        <begin position="426"/>
        <end position="647"/>
    </location>
</feature>
<evidence type="ECO:0000259" key="10">
    <source>
        <dbReference type="PROSITE" id="PS50110"/>
    </source>
</evidence>
<keyword evidence="4" id="KW-0808">Transferase</keyword>
<dbReference type="InterPro" id="IPR000014">
    <property type="entry name" value="PAS"/>
</dbReference>
<dbReference type="InterPro" id="IPR008207">
    <property type="entry name" value="Sig_transdc_His_kin_Hpt_dom"/>
</dbReference>
<feature type="domain" description="HAMP" evidence="12">
    <location>
        <begin position="207"/>
        <end position="260"/>
    </location>
</feature>
<dbReference type="Pfam" id="PF01627">
    <property type="entry name" value="Hpt"/>
    <property type="match status" value="1"/>
</dbReference>
<dbReference type="EMBL" id="JAHRGL010000080">
    <property type="protein sequence ID" value="MBV2135136.1"/>
    <property type="molecule type" value="Genomic_DNA"/>
</dbReference>
<keyword evidence="5" id="KW-0902">Two-component regulatory system</keyword>
<keyword evidence="8" id="KW-1133">Transmembrane helix</keyword>
<dbReference type="EC" id="2.7.13.3" evidence="2"/>
<keyword evidence="15" id="KW-1185">Reference proteome</keyword>
<dbReference type="InterPro" id="IPR003661">
    <property type="entry name" value="HisK_dim/P_dom"/>
</dbReference>
<dbReference type="SMART" id="SM00304">
    <property type="entry name" value="HAMP"/>
    <property type="match status" value="1"/>
</dbReference>
<dbReference type="Proteomes" id="UP000813068">
    <property type="component" value="Unassembled WGS sequence"/>
</dbReference>
<dbReference type="PROSITE" id="PS50109">
    <property type="entry name" value="HIS_KIN"/>
    <property type="match status" value="1"/>
</dbReference>
<feature type="domain" description="Response regulatory" evidence="10">
    <location>
        <begin position="665"/>
        <end position="781"/>
    </location>
</feature>
<dbReference type="SMART" id="SM00091">
    <property type="entry name" value="PAS"/>
    <property type="match status" value="1"/>
</dbReference>
<dbReference type="PROSITE" id="PS50110">
    <property type="entry name" value="RESPONSE_REGULATORY"/>
    <property type="match status" value="1"/>
</dbReference>
<comment type="caution">
    <text evidence="14">The sequence shown here is derived from an EMBL/GenBank/DDBJ whole genome shotgun (WGS) entry which is preliminary data.</text>
</comment>
<dbReference type="CDD" id="cd16922">
    <property type="entry name" value="HATPase_EvgS-ArcB-TorS-like"/>
    <property type="match status" value="1"/>
</dbReference>
<dbReference type="PROSITE" id="PS50112">
    <property type="entry name" value="PAS"/>
    <property type="match status" value="1"/>
</dbReference>
<evidence type="ECO:0000256" key="3">
    <source>
        <dbReference type="ARBA" id="ARBA00022553"/>
    </source>
</evidence>
<dbReference type="Pfam" id="PF02518">
    <property type="entry name" value="HATPase_c"/>
    <property type="match status" value="1"/>
</dbReference>
<dbReference type="CDD" id="cd00082">
    <property type="entry name" value="HisKA"/>
    <property type="match status" value="1"/>
</dbReference>
<dbReference type="SMART" id="SM00073">
    <property type="entry name" value="HPT"/>
    <property type="match status" value="1"/>
</dbReference>
<dbReference type="InterPro" id="IPR001789">
    <property type="entry name" value="Sig_transdc_resp-reg_receiver"/>
</dbReference>
<evidence type="ECO:0000313" key="14">
    <source>
        <dbReference type="EMBL" id="MBV2135136.1"/>
    </source>
</evidence>
<evidence type="ECO:0000259" key="13">
    <source>
        <dbReference type="PROSITE" id="PS50894"/>
    </source>
</evidence>
<evidence type="ECO:0000259" key="9">
    <source>
        <dbReference type="PROSITE" id="PS50109"/>
    </source>
</evidence>
<dbReference type="InterPro" id="IPR005467">
    <property type="entry name" value="His_kinase_dom"/>
</dbReference>
<keyword evidence="3 7" id="KW-0597">Phosphoprotein</keyword>
<dbReference type="PROSITE" id="PS50885">
    <property type="entry name" value="HAMP"/>
    <property type="match status" value="1"/>
</dbReference>
<proteinExistence type="predicted"/>
<dbReference type="Pfam" id="PF00072">
    <property type="entry name" value="Response_reg"/>
    <property type="match status" value="1"/>
</dbReference>
<feature type="modified residue" description="4-aspartylphosphate" evidence="7">
    <location>
        <position position="714"/>
    </location>
</feature>
<dbReference type="SMART" id="SM00388">
    <property type="entry name" value="HisKA"/>
    <property type="match status" value="1"/>
</dbReference>
<sequence>MSIDTSSKLITMMIIVLALLTLGATLRHSHLLQEREQAVSQLDESQAAVDLLADSSDVLTNAVRGYAVTGDEHYRQLFQRELDTFRSREKAVERLRALEVASTELDLIAQAKHNSDQLLHLERQAFSAMGGGDRQTALALVYGVDYVQAKDSIMSPLDEARHLIDARLRERIALLANQAQVADTVALGLLIVTALVVLASLQMFYRRRLITPLASMTAKTRRLLAGDDSVRFDESVHGAEIADLAHALEDSRQASLTIQQQATQLHHQASELAAEQERIQQTVAWYGSIIESAPDGILVVDEKNLIVLANPKVDSLFGYAPGELIGRQLITLIPSDFHDLYAELRTRALKDGEYLPLMRQQGIHKGGGRLPIEVSLSPLPVLGSNPATLCIMIRDSSERDQAERELQMARIQAEKAAQAKSDFLANMSHEVRTPMNSIVGMTHLALQTRLDAQQHDYLRQIECASEQLRALIDDILDFSRIEAGQLLLEHEPFNLQDLLDSVSQRFKEKARTKGLRFTCTVAAELPPRLLGDAAKVGQILANYVDNAIKFTPQGEVEISVRGRRTGGSEFNLEVMVRDTGIGLTEDQQGALFDSFYQADASSTRKFGGTGLGLAIAKKLAELMGGTVGVESQHGSGSTFWLSIPLGIATSSLQQRLPSLDLQGCRVLLAEDNEVNQRLVSKLLQHVGMVVEIAENGKVAVERVRQQDYDLVLMDMQMPVLDGEGATREIRQMGERGQLPIIAISASAMPQDRQRCFAAGMNDFLPKPLKVEELYASLRQWIRARPAAALGADMVAAPVCEAPETVLPTIAGLDTGEGLQRVLGDRALYLDLLRRLVESEENTPRNIRNALAQNERGTAERLAHTLKGVAGTVGATTVMTCAAELEQALRSQASTALTEQALARLESRLTPLLSDLQRILAERREPHAEAIDLQHLEQVCQKLAGYLAEDDAEAVSWLSQQSTALQTAFPDAYPQLEHAIKHFEFDKALAFLRSLMTRQPADSSRPRTA</sequence>
<feature type="transmembrane region" description="Helical" evidence="8">
    <location>
        <begin position="185"/>
        <end position="205"/>
    </location>
</feature>
<keyword evidence="8" id="KW-0472">Membrane</keyword>
<dbReference type="Pfam" id="PF00672">
    <property type="entry name" value="HAMP"/>
    <property type="match status" value="1"/>
</dbReference>
<dbReference type="PANTHER" id="PTHR45339">
    <property type="entry name" value="HYBRID SIGNAL TRANSDUCTION HISTIDINE KINASE J"/>
    <property type="match status" value="1"/>
</dbReference>
<feature type="domain" description="PAS" evidence="11">
    <location>
        <begin position="282"/>
        <end position="352"/>
    </location>
</feature>
<dbReference type="RefSeq" id="WP_217683558.1">
    <property type="nucleotide sequence ID" value="NZ_JAHRGL010000080.1"/>
</dbReference>
<keyword evidence="4" id="KW-0418">Kinase</keyword>
<dbReference type="InterPro" id="IPR003594">
    <property type="entry name" value="HATPase_dom"/>
</dbReference>
<dbReference type="CDD" id="cd17546">
    <property type="entry name" value="REC_hyHK_CKI1_RcsC-like"/>
    <property type="match status" value="1"/>
</dbReference>
<evidence type="ECO:0000259" key="12">
    <source>
        <dbReference type="PROSITE" id="PS50885"/>
    </source>
</evidence>
<dbReference type="PANTHER" id="PTHR45339:SF1">
    <property type="entry name" value="HYBRID SIGNAL TRANSDUCTION HISTIDINE KINASE J"/>
    <property type="match status" value="1"/>
</dbReference>
<organism evidence="14 15">
    <name type="scientific">Geopseudomonas aromaticivorans</name>
    <dbReference type="NCBI Taxonomy" id="2849492"/>
    <lineage>
        <taxon>Bacteria</taxon>
        <taxon>Pseudomonadati</taxon>
        <taxon>Pseudomonadota</taxon>
        <taxon>Gammaproteobacteria</taxon>
        <taxon>Pseudomonadales</taxon>
        <taxon>Pseudomonadaceae</taxon>
        <taxon>Geopseudomonas</taxon>
    </lineage>
</organism>
<feature type="modified residue" description="Phosphohistidine" evidence="6">
    <location>
        <position position="863"/>
    </location>
</feature>
<evidence type="ECO:0000313" key="15">
    <source>
        <dbReference type="Proteomes" id="UP000813068"/>
    </source>
</evidence>
<evidence type="ECO:0000256" key="4">
    <source>
        <dbReference type="ARBA" id="ARBA00022777"/>
    </source>
</evidence>
<dbReference type="PROSITE" id="PS50894">
    <property type="entry name" value="HPT"/>
    <property type="match status" value="1"/>
</dbReference>
<evidence type="ECO:0000256" key="1">
    <source>
        <dbReference type="ARBA" id="ARBA00000085"/>
    </source>
</evidence>
<evidence type="ECO:0000256" key="5">
    <source>
        <dbReference type="ARBA" id="ARBA00023012"/>
    </source>
</evidence>
<reference evidence="14 15" key="1">
    <citation type="submission" date="2021-06" db="EMBL/GenBank/DDBJ databases">
        <title>Differences between aerobic and microaerobic xylene degrading microbial communities.</title>
        <authorList>
            <person name="Banerjee S."/>
            <person name="Tancsics A."/>
        </authorList>
    </citation>
    <scope>NUCLEOTIDE SEQUENCE [LARGE SCALE GENOMIC DNA]</scope>
    <source>
        <strain evidence="14 15">MAP12</strain>
    </source>
</reference>
<dbReference type="Pfam" id="PF00989">
    <property type="entry name" value="PAS"/>
    <property type="match status" value="1"/>
</dbReference>
<dbReference type="SMART" id="SM00387">
    <property type="entry name" value="HATPase_c"/>
    <property type="match status" value="1"/>
</dbReference>
<dbReference type="NCBIfam" id="TIGR00229">
    <property type="entry name" value="sensory_box"/>
    <property type="match status" value="1"/>
</dbReference>
<gene>
    <name evidence="14" type="ORF">KRX52_20410</name>
</gene>
<evidence type="ECO:0000259" key="11">
    <source>
        <dbReference type="PROSITE" id="PS50112"/>
    </source>
</evidence>
<dbReference type="CDD" id="cd00130">
    <property type="entry name" value="PAS"/>
    <property type="match status" value="1"/>
</dbReference>
<keyword evidence="8" id="KW-0812">Transmembrane</keyword>
<dbReference type="SMART" id="SM00448">
    <property type="entry name" value="REC"/>
    <property type="match status" value="1"/>
</dbReference>
<evidence type="ECO:0000256" key="2">
    <source>
        <dbReference type="ARBA" id="ARBA00012438"/>
    </source>
</evidence>
<name>A0ABS6N275_9GAMM</name>
<dbReference type="InterPro" id="IPR003660">
    <property type="entry name" value="HAMP_dom"/>
</dbReference>
<accession>A0ABS6N275</accession>
<comment type="catalytic activity">
    <reaction evidence="1">
        <text>ATP + protein L-histidine = ADP + protein N-phospho-L-histidine.</text>
        <dbReference type="EC" id="2.7.13.3"/>
    </reaction>
</comment>
<evidence type="ECO:0000256" key="8">
    <source>
        <dbReference type="SAM" id="Phobius"/>
    </source>
</evidence>
<evidence type="ECO:0000256" key="6">
    <source>
        <dbReference type="PROSITE-ProRule" id="PRU00110"/>
    </source>
</evidence>
<feature type="domain" description="HPt" evidence="13">
    <location>
        <begin position="824"/>
        <end position="922"/>
    </location>
</feature>
<dbReference type="Pfam" id="PF00512">
    <property type="entry name" value="HisKA"/>
    <property type="match status" value="1"/>
</dbReference>
<protein>
    <recommendedName>
        <fullName evidence="2">histidine kinase</fullName>
        <ecNumber evidence="2">2.7.13.3</ecNumber>
    </recommendedName>
</protein>
<evidence type="ECO:0000256" key="7">
    <source>
        <dbReference type="PROSITE-ProRule" id="PRU00169"/>
    </source>
</evidence>
<dbReference type="InterPro" id="IPR013767">
    <property type="entry name" value="PAS_fold"/>
</dbReference>